<reference evidence="5 6" key="1">
    <citation type="journal article" date="2021" name="Nat. Commun.">
        <title>Genetic determinants of endophytism in the Arabidopsis root mycobiome.</title>
        <authorList>
            <person name="Mesny F."/>
            <person name="Miyauchi S."/>
            <person name="Thiergart T."/>
            <person name="Pickel B."/>
            <person name="Atanasova L."/>
            <person name="Karlsson M."/>
            <person name="Huettel B."/>
            <person name="Barry K.W."/>
            <person name="Haridas S."/>
            <person name="Chen C."/>
            <person name="Bauer D."/>
            <person name="Andreopoulos W."/>
            <person name="Pangilinan J."/>
            <person name="LaButti K."/>
            <person name="Riley R."/>
            <person name="Lipzen A."/>
            <person name="Clum A."/>
            <person name="Drula E."/>
            <person name="Henrissat B."/>
            <person name="Kohler A."/>
            <person name="Grigoriev I.V."/>
            <person name="Martin F.M."/>
            <person name="Hacquard S."/>
        </authorList>
    </citation>
    <scope>NUCLEOTIDE SEQUENCE [LARGE SCALE GENOMIC DNA]</scope>
    <source>
        <strain evidence="5 6">MPI-SDFR-AT-0080</strain>
    </source>
</reference>
<keyword evidence="6" id="KW-1185">Reference proteome</keyword>
<dbReference type="Pfam" id="PF00172">
    <property type="entry name" value="Zn_clus"/>
    <property type="match status" value="1"/>
</dbReference>
<dbReference type="PROSITE" id="PS50048">
    <property type="entry name" value="ZN2_CY6_FUNGAL_2"/>
    <property type="match status" value="1"/>
</dbReference>
<protein>
    <submittedName>
        <fullName evidence="5">Fungal-specific transcription factor domain-containing protein</fullName>
    </submittedName>
</protein>
<dbReference type="PANTHER" id="PTHR37534">
    <property type="entry name" value="TRANSCRIPTIONAL ACTIVATOR PROTEIN UGA3"/>
    <property type="match status" value="1"/>
</dbReference>
<comment type="caution">
    <text evidence="5">The sequence shown here is derived from an EMBL/GenBank/DDBJ whole genome shotgun (WGS) entry which is preliminary data.</text>
</comment>
<evidence type="ECO:0000256" key="3">
    <source>
        <dbReference type="SAM" id="MobiDB-lite"/>
    </source>
</evidence>
<sequence>MLGAQCLSCKKRRVRCDSTKPTCNRCPRDGIDCPGYQKPTTWIVHDQSSKCLTRSRHRPLESSQKSRAIPVRPKHSKQPAQVASCANSSRNTANLQLPPNLAWVPSDEFTLQTLDSVIYYNEHIAPFVVPDVSVMEWSLIQLKDWQDEPNLIKQVHIMTCVQHKAVRCNKDLERDLEVCKQRQHIFELMNKHLSHTTTQTSEETLNAILMLLVADVMFSAKNTWYAHVHGAATIIELRGGWQKYIESTCDNQYSASFFLSIAVMGDTTTNSRLLGQSPSWPYILAEEFPDWDEIGVITCFPCPDVLFQAISRINRLRAALYRKDTTISTSRDPDHDHSIHQLRAILTRITSFSPSAWLSHLVSTASFNLSSPDWLALIQCYHAATLLYCIRTLVLESSLRNDERLSPLLEDIFGTSVAEAVRIGAVRAIFQYLGCTTSSSSGTGLLPRSSAWNAVVWPLVIAGYEAGGSGLALEEGRGMRNFVAGKMDELALLLGTRSLLDARTVLEGCWESRRSGGGRGLDGGWTWDETFAERCVFIF</sequence>
<dbReference type="SUPFAM" id="SSF57701">
    <property type="entry name" value="Zn2/Cys6 DNA-binding domain"/>
    <property type="match status" value="1"/>
</dbReference>
<dbReference type="Pfam" id="PF11951">
    <property type="entry name" value="Fungal_trans_2"/>
    <property type="match status" value="1"/>
</dbReference>
<dbReference type="CDD" id="cd00067">
    <property type="entry name" value="GAL4"/>
    <property type="match status" value="1"/>
</dbReference>
<comment type="subcellular location">
    <subcellularLocation>
        <location evidence="1">Nucleus</location>
    </subcellularLocation>
</comment>
<proteinExistence type="predicted"/>
<dbReference type="InterPro" id="IPR036864">
    <property type="entry name" value="Zn2-C6_fun-type_DNA-bd_sf"/>
</dbReference>
<evidence type="ECO:0000313" key="6">
    <source>
        <dbReference type="Proteomes" id="UP000774617"/>
    </source>
</evidence>
<organism evidence="5 6">
    <name type="scientific">Macrophomina phaseolina</name>
    <dbReference type="NCBI Taxonomy" id="35725"/>
    <lineage>
        <taxon>Eukaryota</taxon>
        <taxon>Fungi</taxon>
        <taxon>Dikarya</taxon>
        <taxon>Ascomycota</taxon>
        <taxon>Pezizomycotina</taxon>
        <taxon>Dothideomycetes</taxon>
        <taxon>Dothideomycetes incertae sedis</taxon>
        <taxon>Botryosphaeriales</taxon>
        <taxon>Botryosphaeriaceae</taxon>
        <taxon>Macrophomina</taxon>
    </lineage>
</organism>
<dbReference type="Gene3D" id="4.10.240.10">
    <property type="entry name" value="Zn(2)-C6 fungal-type DNA-binding domain"/>
    <property type="match status" value="1"/>
</dbReference>
<keyword evidence="2" id="KW-0539">Nucleus</keyword>
<evidence type="ECO:0000256" key="1">
    <source>
        <dbReference type="ARBA" id="ARBA00004123"/>
    </source>
</evidence>
<evidence type="ECO:0000259" key="4">
    <source>
        <dbReference type="PROSITE" id="PS50048"/>
    </source>
</evidence>
<feature type="domain" description="Zn(2)-C6 fungal-type" evidence="4">
    <location>
        <begin position="5"/>
        <end position="33"/>
    </location>
</feature>
<evidence type="ECO:0000256" key="2">
    <source>
        <dbReference type="ARBA" id="ARBA00023242"/>
    </source>
</evidence>
<dbReference type="InterPro" id="IPR021858">
    <property type="entry name" value="Fun_TF"/>
</dbReference>
<dbReference type="SMART" id="SM00066">
    <property type="entry name" value="GAL4"/>
    <property type="match status" value="1"/>
</dbReference>
<dbReference type="Proteomes" id="UP000774617">
    <property type="component" value="Unassembled WGS sequence"/>
</dbReference>
<dbReference type="InterPro" id="IPR001138">
    <property type="entry name" value="Zn2Cys6_DnaBD"/>
</dbReference>
<accession>A0ABQ8G060</accession>
<dbReference type="PANTHER" id="PTHR37534:SF48">
    <property type="entry name" value="FINGER DOMAIN PROTEIN, PUTATIVE-RELATED"/>
    <property type="match status" value="1"/>
</dbReference>
<name>A0ABQ8G060_9PEZI</name>
<feature type="region of interest" description="Disordered" evidence="3">
    <location>
        <begin position="54"/>
        <end position="79"/>
    </location>
</feature>
<gene>
    <name evidence="5" type="ORF">B0J12DRAFT_676802</name>
</gene>
<evidence type="ECO:0000313" key="5">
    <source>
        <dbReference type="EMBL" id="KAH7038873.1"/>
    </source>
</evidence>
<dbReference type="EMBL" id="JAGTJR010000032">
    <property type="protein sequence ID" value="KAH7038873.1"/>
    <property type="molecule type" value="Genomic_DNA"/>
</dbReference>